<sequence>MSELSIPYCLDFVSVFGCECSMDDDYQVQTMQFQDADKNKLQISVSRADHSVTIILSNENDVVINHFFFEDLGRFLMDEKNHTLTLEFGSQKPLLITITLWEKFAIHIRDTSFGR</sequence>
<dbReference type="Proteomes" id="UP000832011">
    <property type="component" value="Chromosome"/>
</dbReference>
<keyword evidence="2" id="KW-1185">Reference proteome</keyword>
<accession>A0ABY4DWX7</accession>
<dbReference type="RefSeq" id="WP_147645407.1">
    <property type="nucleotide sequence ID" value="NZ_CABKVG010000009.1"/>
</dbReference>
<evidence type="ECO:0000313" key="1">
    <source>
        <dbReference type="EMBL" id="UOO88028.1"/>
    </source>
</evidence>
<proteinExistence type="predicted"/>
<name>A0ABY4DWX7_9NEIS</name>
<protein>
    <submittedName>
        <fullName evidence="1">Uncharacterized protein</fullName>
    </submittedName>
</protein>
<gene>
    <name evidence="1" type="ORF">LVJ82_11045</name>
</gene>
<evidence type="ECO:0000313" key="2">
    <source>
        <dbReference type="Proteomes" id="UP000832011"/>
    </source>
</evidence>
<dbReference type="EMBL" id="CP091511">
    <property type="protein sequence ID" value="UOO88028.1"/>
    <property type="molecule type" value="Genomic_DNA"/>
</dbReference>
<reference evidence="1 2" key="1">
    <citation type="journal article" date="2022" name="Res Sq">
        <title>Evolution of multicellular longitudinally dividing oral cavity symbionts (Neisseriaceae).</title>
        <authorList>
            <person name="Nyongesa S."/>
            <person name="Weber P."/>
            <person name="Bernet E."/>
            <person name="Pullido F."/>
            <person name="Nieckarz M."/>
            <person name="Delaby M."/>
            <person name="Nieves C."/>
            <person name="Viehboeck T."/>
            <person name="Krause N."/>
            <person name="Rivera-Millot A."/>
            <person name="Nakamura A."/>
            <person name="Vischer N."/>
            <person name="VanNieuwenhze M."/>
            <person name="Brun Y."/>
            <person name="Cava F."/>
            <person name="Bulgheresi S."/>
            <person name="Veyrier F."/>
        </authorList>
    </citation>
    <scope>NUCLEOTIDE SEQUENCE [LARGE SCALE GENOMIC DNA]</scope>
    <source>
        <strain evidence="1 2">SN4</strain>
    </source>
</reference>
<organism evidence="1 2">
    <name type="scientific">Vitreoscilla massiliensis</name>
    <dbReference type="NCBI Taxonomy" id="1689272"/>
    <lineage>
        <taxon>Bacteria</taxon>
        <taxon>Pseudomonadati</taxon>
        <taxon>Pseudomonadota</taxon>
        <taxon>Betaproteobacteria</taxon>
        <taxon>Neisseriales</taxon>
        <taxon>Neisseriaceae</taxon>
        <taxon>Vitreoscilla</taxon>
    </lineage>
</organism>